<accession>A0A391P4C0</accession>
<comment type="caution">
    <text evidence="1">The sequence shown here is derived from an EMBL/GenBank/DDBJ whole genome shotgun (WGS) entry which is preliminary data.</text>
</comment>
<evidence type="ECO:0000313" key="2">
    <source>
        <dbReference type="Proteomes" id="UP000265643"/>
    </source>
</evidence>
<organism evidence="1 2">
    <name type="scientific">Mediterraneibacter butyricigenes</name>
    <dbReference type="NCBI Taxonomy" id="2316025"/>
    <lineage>
        <taxon>Bacteria</taxon>
        <taxon>Bacillati</taxon>
        <taxon>Bacillota</taxon>
        <taxon>Clostridia</taxon>
        <taxon>Lachnospirales</taxon>
        <taxon>Lachnospiraceae</taxon>
        <taxon>Mediterraneibacter</taxon>
    </lineage>
</organism>
<proteinExistence type="predicted"/>
<reference evidence="2" key="1">
    <citation type="submission" date="2018-09" db="EMBL/GenBank/DDBJ databases">
        <title>Draft Genome Sequence of Mediterraneibacter sp. KCTC 15684.</title>
        <authorList>
            <person name="Kim J.S."/>
            <person name="Han K.I."/>
            <person name="Suh M.K."/>
            <person name="Lee K.C."/>
            <person name="Eom M.K."/>
            <person name="Lee J.H."/>
            <person name="Park S.H."/>
            <person name="Kang S.W."/>
            <person name="Park J.E."/>
            <person name="Oh B.S."/>
            <person name="Yu S.Y."/>
            <person name="Choi S.H."/>
            <person name="Lee D.H."/>
            <person name="Yoon H."/>
            <person name="Kim B."/>
            <person name="Yang S.J."/>
            <person name="Lee J.S."/>
        </authorList>
    </citation>
    <scope>NUCLEOTIDE SEQUENCE [LARGE SCALE GENOMIC DNA]</scope>
    <source>
        <strain evidence="2">KCTC 15684</strain>
    </source>
</reference>
<evidence type="ECO:0000313" key="1">
    <source>
        <dbReference type="EMBL" id="GCA68090.1"/>
    </source>
</evidence>
<keyword evidence="2" id="KW-1185">Reference proteome</keyword>
<protein>
    <submittedName>
        <fullName evidence="1">Uncharacterized protein</fullName>
    </submittedName>
</protein>
<sequence>MGDIMIRPVCKDCEERHVGCHDRCGKYQEFKAARVEEVREIKKYKEATSRVKVRVGRVESKSAISPLKCHKR</sequence>
<dbReference type="AlphaFoldDB" id="A0A391P4C0"/>
<dbReference type="EMBL" id="BHGK01000001">
    <property type="protein sequence ID" value="GCA68090.1"/>
    <property type="molecule type" value="Genomic_DNA"/>
</dbReference>
<name>A0A391P4C0_9FIRM</name>
<dbReference type="Proteomes" id="UP000265643">
    <property type="component" value="Unassembled WGS sequence"/>
</dbReference>
<gene>
    <name evidence="1" type="ORF">KGMB01110_25260</name>
</gene>